<dbReference type="SUPFAM" id="SSF102405">
    <property type="entry name" value="MCP/YpsA-like"/>
    <property type="match status" value="1"/>
</dbReference>
<proteinExistence type="inferred from homology"/>
<protein>
    <submittedName>
        <fullName evidence="3">DNA protecting protein DprA</fullName>
    </submittedName>
</protein>
<dbReference type="Proteomes" id="UP000431269">
    <property type="component" value="Chromosome"/>
</dbReference>
<organism evidence="3 4">
    <name type="scientific">Terricaulis silvestris</name>
    <dbReference type="NCBI Taxonomy" id="2686094"/>
    <lineage>
        <taxon>Bacteria</taxon>
        <taxon>Pseudomonadati</taxon>
        <taxon>Pseudomonadota</taxon>
        <taxon>Alphaproteobacteria</taxon>
        <taxon>Caulobacterales</taxon>
        <taxon>Caulobacteraceae</taxon>
        <taxon>Terricaulis</taxon>
    </lineage>
</organism>
<dbReference type="PANTHER" id="PTHR43022">
    <property type="entry name" value="PROTEIN SMF"/>
    <property type="match status" value="1"/>
</dbReference>
<dbReference type="EMBL" id="CP047045">
    <property type="protein sequence ID" value="QGZ94966.1"/>
    <property type="molecule type" value="Genomic_DNA"/>
</dbReference>
<dbReference type="AlphaFoldDB" id="A0A6I6MNQ2"/>
<name>A0A6I6MNQ2_9CAUL</name>
<dbReference type="InterPro" id="IPR057666">
    <property type="entry name" value="DrpA_SLOG"/>
</dbReference>
<sequence length="305" mass="33316">MSPAAALAATIEVEAISPRIEMGAYEALWLQKETTFKRIADRFREHPGALPSNFVDPATAELTQQRAAARLAAAGINRFGIRIHGAGDYPVPLRDAKEPVELLYYRGSWELAFTTSVAIVGTRSPTAEGVKRAERLARMLAGAGYTITSGLATGIDTAAHRTALTCNAPTIAVIGTHIGQVYPRENADLQKEIATNHLLISQVPVLRSEQQDYRANRLFFPERNKTMSALSAATVIVEAGETSGTLTQARAALHQGRKLFILDNLFQRPDLTWPKTFLEKGAIRVRNEDDILAELPPPTKAHREG</sequence>
<reference evidence="4" key="1">
    <citation type="submission" date="2019-12" db="EMBL/GenBank/DDBJ databases">
        <title>Complete genome of Terracaulis silvestris 0127_4.</title>
        <authorList>
            <person name="Vieira S."/>
            <person name="Riedel T."/>
            <person name="Sproer C."/>
            <person name="Pascual J."/>
            <person name="Boedeker C."/>
            <person name="Overmann J."/>
        </authorList>
    </citation>
    <scope>NUCLEOTIDE SEQUENCE [LARGE SCALE GENOMIC DNA]</scope>
    <source>
        <strain evidence="4">0127_4</strain>
    </source>
</reference>
<dbReference type="KEGG" id="tsv:DSM104635_01801"/>
<feature type="domain" description="Smf/DprA SLOG" evidence="2">
    <location>
        <begin position="83"/>
        <end position="295"/>
    </location>
</feature>
<accession>A0A6I6MNQ2</accession>
<evidence type="ECO:0000313" key="4">
    <source>
        <dbReference type="Proteomes" id="UP000431269"/>
    </source>
</evidence>
<dbReference type="RefSeq" id="WP_158765862.1">
    <property type="nucleotide sequence ID" value="NZ_CP047045.1"/>
</dbReference>
<dbReference type="Pfam" id="PF02481">
    <property type="entry name" value="DNA_processg_A"/>
    <property type="match status" value="1"/>
</dbReference>
<dbReference type="GO" id="GO:0009294">
    <property type="term" value="P:DNA-mediated transformation"/>
    <property type="evidence" value="ECO:0007669"/>
    <property type="project" value="InterPro"/>
</dbReference>
<comment type="similarity">
    <text evidence="1">Belongs to the DprA/Smf family.</text>
</comment>
<keyword evidence="4" id="KW-1185">Reference proteome</keyword>
<evidence type="ECO:0000313" key="3">
    <source>
        <dbReference type="EMBL" id="QGZ94966.1"/>
    </source>
</evidence>
<dbReference type="InterPro" id="IPR003488">
    <property type="entry name" value="DprA"/>
</dbReference>
<dbReference type="PANTHER" id="PTHR43022:SF1">
    <property type="entry name" value="PROTEIN SMF"/>
    <property type="match status" value="1"/>
</dbReference>
<evidence type="ECO:0000256" key="1">
    <source>
        <dbReference type="ARBA" id="ARBA00006525"/>
    </source>
</evidence>
<dbReference type="Gene3D" id="3.40.50.450">
    <property type="match status" value="1"/>
</dbReference>
<gene>
    <name evidence="3" type="ORF">DSM104635_01801</name>
</gene>
<evidence type="ECO:0000259" key="2">
    <source>
        <dbReference type="Pfam" id="PF02481"/>
    </source>
</evidence>